<evidence type="ECO:0008006" key="4">
    <source>
        <dbReference type="Google" id="ProtNLM"/>
    </source>
</evidence>
<keyword evidence="1" id="KW-0812">Transmembrane</keyword>
<dbReference type="AlphaFoldDB" id="A0A316VZW6"/>
<feature type="transmembrane region" description="Helical" evidence="1">
    <location>
        <begin position="12"/>
        <end position="32"/>
    </location>
</feature>
<dbReference type="EMBL" id="KZ819385">
    <property type="protein sequence ID" value="PWN41993.1"/>
    <property type="molecule type" value="Genomic_DNA"/>
</dbReference>
<name>A0A316VZW6_9BASI</name>
<evidence type="ECO:0000256" key="1">
    <source>
        <dbReference type="SAM" id="Phobius"/>
    </source>
</evidence>
<dbReference type="GeneID" id="37033750"/>
<dbReference type="STRING" id="1522189.A0A316VZW6"/>
<feature type="transmembrane region" description="Helical" evidence="1">
    <location>
        <begin position="127"/>
        <end position="154"/>
    </location>
</feature>
<dbReference type="RefSeq" id="XP_025369153.1">
    <property type="nucleotide sequence ID" value="XM_025511880.1"/>
</dbReference>
<accession>A0A316VZW6</accession>
<reference evidence="2 3" key="1">
    <citation type="journal article" date="2018" name="Mol. Biol. Evol.">
        <title>Broad Genomic Sampling Reveals a Smut Pathogenic Ancestry of the Fungal Clade Ustilaginomycotina.</title>
        <authorList>
            <person name="Kijpornyongpan T."/>
            <person name="Mondo S.J."/>
            <person name="Barry K."/>
            <person name="Sandor L."/>
            <person name="Lee J."/>
            <person name="Lipzen A."/>
            <person name="Pangilinan J."/>
            <person name="LaButti K."/>
            <person name="Hainaut M."/>
            <person name="Henrissat B."/>
            <person name="Grigoriev I.V."/>
            <person name="Spatafora J.W."/>
            <person name="Aime M.C."/>
        </authorList>
    </citation>
    <scope>NUCLEOTIDE SEQUENCE [LARGE SCALE GENOMIC DNA]</scope>
    <source>
        <strain evidence="2 3">MCA 4658</strain>
    </source>
</reference>
<protein>
    <recommendedName>
        <fullName evidence="4">MARVEL domain-containing protein</fullName>
    </recommendedName>
</protein>
<keyword evidence="3" id="KW-1185">Reference proteome</keyword>
<evidence type="ECO:0000313" key="2">
    <source>
        <dbReference type="EMBL" id="PWN41993.1"/>
    </source>
</evidence>
<evidence type="ECO:0000313" key="3">
    <source>
        <dbReference type="Proteomes" id="UP000245783"/>
    </source>
</evidence>
<keyword evidence="1" id="KW-0472">Membrane</keyword>
<keyword evidence="1" id="KW-1133">Transmembrane helix</keyword>
<dbReference type="OrthoDB" id="2117453at2759"/>
<feature type="transmembrane region" description="Helical" evidence="1">
    <location>
        <begin position="52"/>
        <end position="74"/>
    </location>
</feature>
<gene>
    <name evidence="2" type="ORF">IE81DRAFT_291051</name>
</gene>
<organism evidence="2 3">
    <name type="scientific">Ceraceosorus guamensis</name>
    <dbReference type="NCBI Taxonomy" id="1522189"/>
    <lineage>
        <taxon>Eukaryota</taxon>
        <taxon>Fungi</taxon>
        <taxon>Dikarya</taxon>
        <taxon>Basidiomycota</taxon>
        <taxon>Ustilaginomycotina</taxon>
        <taxon>Exobasidiomycetes</taxon>
        <taxon>Ceraceosorales</taxon>
        <taxon>Ceraceosoraceae</taxon>
        <taxon>Ceraceosorus</taxon>
    </lineage>
</organism>
<feature type="transmembrane region" description="Helical" evidence="1">
    <location>
        <begin position="86"/>
        <end position="107"/>
    </location>
</feature>
<dbReference type="Proteomes" id="UP000245783">
    <property type="component" value="Unassembled WGS sequence"/>
</dbReference>
<dbReference type="InParanoid" id="A0A316VZW6"/>
<proteinExistence type="predicted"/>
<sequence length="166" mass="17335">MVSGAVIRRGHPVTFIFVAVISFIVAVIASTLTTNYNNDGGQTAHLTGSVRYLTFVGWFNFLAAIVLTVLFLTGKGGILTSVAGHAILVFWMFLFQLAGAGTITDALGGGVNCSNADLLRYCVSLEALMAFSWISTIALFFALIVIGIVGAGAIRGGRGTKETLGA</sequence>